<name>A0A369B5U2_9FIRM</name>
<dbReference type="InterPro" id="IPR001223">
    <property type="entry name" value="Glyco_hydro18_cat"/>
</dbReference>
<dbReference type="Pfam" id="PF00704">
    <property type="entry name" value="Glyco_hydro_18"/>
    <property type="match status" value="1"/>
</dbReference>
<dbReference type="EMBL" id="QPJT01000009">
    <property type="protein sequence ID" value="RCX16863.1"/>
    <property type="molecule type" value="Genomic_DNA"/>
</dbReference>
<dbReference type="PROSITE" id="PS51272">
    <property type="entry name" value="SLH"/>
    <property type="match status" value="2"/>
</dbReference>
<evidence type="ECO:0000313" key="5">
    <source>
        <dbReference type="Proteomes" id="UP000253034"/>
    </source>
</evidence>
<protein>
    <submittedName>
        <fullName evidence="4">S-layer family protein</fullName>
    </submittedName>
</protein>
<organism evidence="4 5">
    <name type="scientific">Anaerobacterium chartisolvens</name>
    <dbReference type="NCBI Taxonomy" id="1297424"/>
    <lineage>
        <taxon>Bacteria</taxon>
        <taxon>Bacillati</taxon>
        <taxon>Bacillota</taxon>
        <taxon>Clostridia</taxon>
        <taxon>Eubacteriales</taxon>
        <taxon>Oscillospiraceae</taxon>
        <taxon>Anaerobacterium</taxon>
    </lineage>
</organism>
<dbReference type="Gene3D" id="3.10.50.10">
    <property type="match status" value="1"/>
</dbReference>
<dbReference type="Pfam" id="PF00395">
    <property type="entry name" value="SLH"/>
    <property type="match status" value="3"/>
</dbReference>
<keyword evidence="5" id="KW-1185">Reference proteome</keyword>
<dbReference type="SMART" id="SM00636">
    <property type="entry name" value="Glyco_18"/>
    <property type="match status" value="1"/>
</dbReference>
<dbReference type="InterPro" id="IPR011583">
    <property type="entry name" value="Chitinase_II/V-like_cat"/>
</dbReference>
<sequence length="603" mass="68069">MITKLKGKVSSRLVSSLLMSTLIVLAILAYALPVFAESTEARPFSDVPASSPAYDAINSLRELNIIKGTGENKFGYGKPLKRSEFVMYLVSLMQWELLTPEKASFTDSTSKSSAYYAYIETALSKGVIKRDAEKFRPSDYITREEAAVMLVRCMGYNTLAAQPSLQYKPYEDVSDSKGYIVIARDLGIVSASEKSLFSPKQPVKKEDAALWLMRMHSKLNIRIDELHAFYALGAYSQKELINRLDSVSFGWSRLEYNKQAYRVELSMSNKNNADFYLPTGFKDPIDTAVKAGVSTQLNVYASQDTRVWEEEKQKYVGIVDFVTSKPQRRKAIIDSIIKKLSSTYSQNGQSISFDGVVIDFEGLKGEASSEGLNTFLAELKKELSQTEKKLYVAVHPRVENQVCYDGYDYKTIGSLADKVILMAHDYNAMVLTQSDMDRNVTFTPVTPIDQVYYALKTITDKASGVEDTSKIWLQISFGTAQWQSKDNKVINKRVYTTSSDKIRDRVLNSDGMKDLRVNYSASSENPYITYLNPKDNVYNRIWYEDSRSVHAKIKLANMFGIYGISLWRLGNIPDYDGDIEKGAYLDVWQQILNLSGGKDDTED</sequence>
<dbReference type="GO" id="GO:0008061">
    <property type="term" value="F:chitin binding"/>
    <property type="evidence" value="ECO:0007669"/>
    <property type="project" value="InterPro"/>
</dbReference>
<dbReference type="PANTHER" id="PTHR46066:SF2">
    <property type="entry name" value="CHITINASE DOMAIN-CONTAINING PROTEIN 1"/>
    <property type="match status" value="1"/>
</dbReference>
<reference evidence="4 5" key="1">
    <citation type="submission" date="2018-07" db="EMBL/GenBank/DDBJ databases">
        <title>Genomic Encyclopedia of Type Strains, Phase IV (KMG-IV): sequencing the most valuable type-strain genomes for metagenomic binning, comparative biology and taxonomic classification.</title>
        <authorList>
            <person name="Goeker M."/>
        </authorList>
    </citation>
    <scope>NUCLEOTIDE SEQUENCE [LARGE SCALE GENOMIC DNA]</scope>
    <source>
        <strain evidence="4 5">DSM 27016</strain>
    </source>
</reference>
<feature type="domain" description="SLH" evidence="2">
    <location>
        <begin position="102"/>
        <end position="164"/>
    </location>
</feature>
<keyword evidence="1" id="KW-0677">Repeat</keyword>
<evidence type="ECO:0000313" key="4">
    <source>
        <dbReference type="EMBL" id="RCX16863.1"/>
    </source>
</evidence>
<proteinExistence type="predicted"/>
<dbReference type="InterPro" id="IPR001119">
    <property type="entry name" value="SLH_dom"/>
</dbReference>
<gene>
    <name evidence="4" type="ORF">DFR58_10990</name>
</gene>
<dbReference type="PROSITE" id="PS51910">
    <property type="entry name" value="GH18_2"/>
    <property type="match status" value="1"/>
</dbReference>
<comment type="caution">
    <text evidence="4">The sequence shown here is derived from an EMBL/GenBank/DDBJ whole genome shotgun (WGS) entry which is preliminary data.</text>
</comment>
<dbReference type="Proteomes" id="UP000253034">
    <property type="component" value="Unassembled WGS sequence"/>
</dbReference>
<dbReference type="Gene3D" id="3.20.20.80">
    <property type="entry name" value="Glycosidases"/>
    <property type="match status" value="1"/>
</dbReference>
<evidence type="ECO:0000259" key="3">
    <source>
        <dbReference type="PROSITE" id="PS51910"/>
    </source>
</evidence>
<accession>A0A369B5U2</accession>
<dbReference type="GO" id="GO:0005975">
    <property type="term" value="P:carbohydrate metabolic process"/>
    <property type="evidence" value="ECO:0007669"/>
    <property type="project" value="InterPro"/>
</dbReference>
<dbReference type="InterPro" id="IPR017853">
    <property type="entry name" value="GH"/>
</dbReference>
<feature type="domain" description="GH18" evidence="3">
    <location>
        <begin position="217"/>
        <end position="595"/>
    </location>
</feature>
<evidence type="ECO:0000256" key="1">
    <source>
        <dbReference type="ARBA" id="ARBA00022737"/>
    </source>
</evidence>
<dbReference type="SUPFAM" id="SSF51445">
    <property type="entry name" value="(Trans)glycosidases"/>
    <property type="match status" value="1"/>
</dbReference>
<feature type="domain" description="SLH" evidence="2">
    <location>
        <begin position="40"/>
        <end position="100"/>
    </location>
</feature>
<dbReference type="PANTHER" id="PTHR46066">
    <property type="entry name" value="CHITINASE DOMAIN-CONTAINING PROTEIN 1 FAMILY MEMBER"/>
    <property type="match status" value="1"/>
</dbReference>
<dbReference type="InterPro" id="IPR029070">
    <property type="entry name" value="Chitinase_insertion_sf"/>
</dbReference>
<evidence type="ECO:0000259" key="2">
    <source>
        <dbReference type="PROSITE" id="PS51272"/>
    </source>
</evidence>
<dbReference type="AlphaFoldDB" id="A0A369B5U2"/>